<protein>
    <submittedName>
        <fullName evidence="2">Transposase</fullName>
    </submittedName>
</protein>
<keyword evidence="3" id="KW-1185">Reference proteome</keyword>
<feature type="domain" description="Transposase zinc-ribbon" evidence="1">
    <location>
        <begin position="60"/>
        <end position="107"/>
    </location>
</feature>
<reference evidence="2 3" key="1">
    <citation type="submission" date="2022-05" db="EMBL/GenBank/DDBJ databases">
        <title>Genome Sequencing of Bee-Associated Microbes.</title>
        <authorList>
            <person name="Dunlap C."/>
        </authorList>
    </citation>
    <scope>NUCLEOTIDE SEQUENCE [LARGE SCALE GENOMIC DNA]</scope>
    <source>
        <strain evidence="2 3">NRRL B-14613</strain>
    </source>
</reference>
<dbReference type="EMBL" id="JAMDMM010000046">
    <property type="protein sequence ID" value="MCY9609972.1"/>
    <property type="molecule type" value="Genomic_DNA"/>
</dbReference>
<dbReference type="Proteomes" id="UP001209276">
    <property type="component" value="Unassembled WGS sequence"/>
</dbReference>
<name>A0ABT4G1K3_PANTH</name>
<dbReference type="Pfam" id="PF12760">
    <property type="entry name" value="Zn_ribbon_IS1595"/>
    <property type="match status" value="1"/>
</dbReference>
<evidence type="ECO:0000313" key="3">
    <source>
        <dbReference type="Proteomes" id="UP001209276"/>
    </source>
</evidence>
<organism evidence="2 3">
    <name type="scientific">Paenibacillus thiaminolyticus</name>
    <name type="common">Bacillus thiaminolyticus</name>
    <dbReference type="NCBI Taxonomy" id="49283"/>
    <lineage>
        <taxon>Bacteria</taxon>
        <taxon>Bacillati</taxon>
        <taxon>Bacillota</taxon>
        <taxon>Bacilli</taxon>
        <taxon>Bacillales</taxon>
        <taxon>Paenibacillaceae</taxon>
        <taxon>Paenibacillus</taxon>
    </lineage>
</organism>
<dbReference type="InterPro" id="IPR024442">
    <property type="entry name" value="Transposase_Zn_ribbon"/>
</dbReference>
<accession>A0ABT4G1K3</accession>
<comment type="caution">
    <text evidence="2">The sequence shown here is derived from an EMBL/GenBank/DDBJ whole genome shotgun (WGS) entry which is preliminary data.</text>
</comment>
<evidence type="ECO:0000313" key="2">
    <source>
        <dbReference type="EMBL" id="MCY9609972.1"/>
    </source>
</evidence>
<evidence type="ECO:0000259" key="1">
    <source>
        <dbReference type="Pfam" id="PF12760"/>
    </source>
</evidence>
<sequence>MTLRQKDKYYSINTLDMETYVWYLKYKNVCLFFCSNTKGGALMKGRLGVGTLEDVMKRFPTEASCVPVLFSYKWPHGFRCPNCRHPHAYVIRTRRLPLYECGSCRHQTSLTAGTIFEGSRTSLRKWIAAIWLVANPKEGINAVRLRSIIDVTYKTAWAMLHKIRTAISCADEGERLEEHVHGFIAFNGPKLYPSVDLAPREQPIIVAASLAPNGDGRHYKMKQVNRRHMSGKLLLPCGRERFIEEHISAPESNVSIIRQRFRVKHNSPLYAVFPQRWLCDTFRGIGGKYLQFYLDEFCYRENSTARDKAGWEPLAAICCADSGARQRYLWRTTSSRNCCRFLAAA</sequence>
<gene>
    <name evidence="2" type="ORF">M5W83_22710</name>
</gene>
<proteinExistence type="predicted"/>